<protein>
    <submittedName>
        <fullName evidence="2">Uncharacterized protein</fullName>
    </submittedName>
</protein>
<sequence>MNTLALAIPLTIAITAPIFKEGAIIFALLSTMLTGLIQFSLGVIMLIDNPKDTKIQIYIAAVALFFALWFFNSFIGYNNFINYVLVPVPLILAIYLSVLIYKEKES</sequence>
<dbReference type="EMBL" id="JBHMEX010000043">
    <property type="protein sequence ID" value="MFB9065294.1"/>
    <property type="molecule type" value="Genomic_DNA"/>
</dbReference>
<feature type="transmembrane region" description="Helical" evidence="1">
    <location>
        <begin position="57"/>
        <end position="75"/>
    </location>
</feature>
<feature type="transmembrane region" description="Helical" evidence="1">
    <location>
        <begin position="25"/>
        <end position="45"/>
    </location>
</feature>
<gene>
    <name evidence="2" type="ORF">ACFFUQ_14805</name>
</gene>
<dbReference type="RefSeq" id="WP_290260365.1">
    <property type="nucleotide sequence ID" value="NZ_JAUFQQ010000003.1"/>
</dbReference>
<evidence type="ECO:0000313" key="2">
    <source>
        <dbReference type="EMBL" id="MFB9065294.1"/>
    </source>
</evidence>
<proteinExistence type="predicted"/>
<reference evidence="2 3" key="1">
    <citation type="submission" date="2024-09" db="EMBL/GenBank/DDBJ databases">
        <authorList>
            <person name="Sun Q."/>
            <person name="Mori K."/>
        </authorList>
    </citation>
    <scope>NUCLEOTIDE SEQUENCE [LARGE SCALE GENOMIC DNA]</scope>
    <source>
        <strain evidence="2 3">CECT 7908</strain>
    </source>
</reference>
<keyword evidence="1" id="KW-1133">Transmembrane helix</keyword>
<name>A0ABV5FP16_9FLAO</name>
<evidence type="ECO:0000313" key="3">
    <source>
        <dbReference type="Proteomes" id="UP001589589"/>
    </source>
</evidence>
<keyword evidence="1" id="KW-0472">Membrane</keyword>
<feature type="transmembrane region" description="Helical" evidence="1">
    <location>
        <begin position="81"/>
        <end position="101"/>
    </location>
</feature>
<organism evidence="2 3">
    <name type="scientific">Flavobacterium branchiarum</name>
    <dbReference type="NCBI Taxonomy" id="1114870"/>
    <lineage>
        <taxon>Bacteria</taxon>
        <taxon>Pseudomonadati</taxon>
        <taxon>Bacteroidota</taxon>
        <taxon>Flavobacteriia</taxon>
        <taxon>Flavobacteriales</taxon>
        <taxon>Flavobacteriaceae</taxon>
        <taxon>Flavobacterium</taxon>
    </lineage>
</organism>
<dbReference type="Proteomes" id="UP001589589">
    <property type="component" value="Unassembled WGS sequence"/>
</dbReference>
<accession>A0ABV5FP16</accession>
<evidence type="ECO:0000256" key="1">
    <source>
        <dbReference type="SAM" id="Phobius"/>
    </source>
</evidence>
<keyword evidence="3" id="KW-1185">Reference proteome</keyword>
<comment type="caution">
    <text evidence="2">The sequence shown here is derived from an EMBL/GenBank/DDBJ whole genome shotgun (WGS) entry which is preliminary data.</text>
</comment>
<keyword evidence="1" id="KW-0812">Transmembrane</keyword>